<dbReference type="PANTHER" id="PTHR31639">
    <property type="entry name" value="F-BOX PROTEIN-LIKE"/>
    <property type="match status" value="1"/>
</dbReference>
<dbReference type="Proteomes" id="UP001157418">
    <property type="component" value="Unassembled WGS sequence"/>
</dbReference>
<proteinExistence type="predicted"/>
<feature type="domain" description="F-box/LRR-repeat protein 15/At3g58940/PEG3-like LRR" evidence="1">
    <location>
        <begin position="192"/>
        <end position="262"/>
    </location>
</feature>
<dbReference type="AlphaFoldDB" id="A0AAU9LR42"/>
<gene>
    <name evidence="2" type="ORF">LVIROSA_LOCUS4718</name>
</gene>
<dbReference type="InterPro" id="IPR055411">
    <property type="entry name" value="LRR_FXL15/At3g58940/PEG3-like"/>
</dbReference>
<dbReference type="EMBL" id="CAKMRJ010000002">
    <property type="protein sequence ID" value="CAH1416995.1"/>
    <property type="molecule type" value="Genomic_DNA"/>
</dbReference>
<dbReference type="PANTHER" id="PTHR31639:SF326">
    <property type="entry name" value="F-BOX DOMAIN, FBD DOMAIN, F-BOX-LIKE DOMAIN SUPERFAMILY PROTEIN"/>
    <property type="match status" value="1"/>
</dbReference>
<dbReference type="InterPro" id="IPR032675">
    <property type="entry name" value="LRR_dom_sf"/>
</dbReference>
<dbReference type="Gene3D" id="3.80.10.10">
    <property type="entry name" value="Ribonuclease Inhibitor"/>
    <property type="match status" value="1"/>
</dbReference>
<evidence type="ECO:0000259" key="1">
    <source>
        <dbReference type="Pfam" id="PF24758"/>
    </source>
</evidence>
<evidence type="ECO:0000313" key="2">
    <source>
        <dbReference type="EMBL" id="CAH1416995.1"/>
    </source>
</evidence>
<reference evidence="2 3" key="1">
    <citation type="submission" date="2022-01" db="EMBL/GenBank/DDBJ databases">
        <authorList>
            <person name="Xiong W."/>
            <person name="Schranz E."/>
        </authorList>
    </citation>
    <scope>NUCLEOTIDE SEQUENCE [LARGE SCALE GENOMIC DNA]</scope>
</reference>
<protein>
    <recommendedName>
        <fullName evidence="1">F-box/LRR-repeat protein 15/At3g58940/PEG3-like LRR domain-containing protein</fullName>
    </recommendedName>
</protein>
<sequence length="403" mass="45917">MEIAEDEIGDRRRGRRGVRMKSSSSALIKLFILTDFTHSLSLSLSNSSFSPILHSLSLSLSNSSFFVVLIGSIINFLLRRFPPPTLPLCRYPPLLPRLLPPLLPRFLPPLLPRFLPPLNQILLLGILVYCLNKLGMEYHFNLGKLIFDRHAFVGNHSSYLKGSPELDIIMRYLSLKQMCLRKFTLRVSLGDPYKVPSTFFQLKHLTHVELFSCVLKPDDDFCGFENLTSLNLFRVRISFNGLISFLKNCKRLTSLILMTHDGDLHEPSTFGFEELAASIPNIKHLQLGSCPFRLLSACGGLRVQHSSFNKLKSLRLTGVCFTLNLDLRGIQYLVTNSLELEKLEIMEFCQLKDMPVGVVDLSCHPRKMVYLNKLRSVEIQRFDCFGKGVDLIKFIMIRSPNLK</sequence>
<keyword evidence="3" id="KW-1185">Reference proteome</keyword>
<dbReference type="SUPFAM" id="SSF52047">
    <property type="entry name" value="RNI-like"/>
    <property type="match status" value="1"/>
</dbReference>
<organism evidence="2 3">
    <name type="scientific">Lactuca virosa</name>
    <dbReference type="NCBI Taxonomy" id="75947"/>
    <lineage>
        <taxon>Eukaryota</taxon>
        <taxon>Viridiplantae</taxon>
        <taxon>Streptophyta</taxon>
        <taxon>Embryophyta</taxon>
        <taxon>Tracheophyta</taxon>
        <taxon>Spermatophyta</taxon>
        <taxon>Magnoliopsida</taxon>
        <taxon>eudicotyledons</taxon>
        <taxon>Gunneridae</taxon>
        <taxon>Pentapetalae</taxon>
        <taxon>asterids</taxon>
        <taxon>campanulids</taxon>
        <taxon>Asterales</taxon>
        <taxon>Asteraceae</taxon>
        <taxon>Cichorioideae</taxon>
        <taxon>Cichorieae</taxon>
        <taxon>Lactucinae</taxon>
        <taxon>Lactuca</taxon>
    </lineage>
</organism>
<name>A0AAU9LR42_9ASTR</name>
<accession>A0AAU9LR42</accession>
<dbReference type="Pfam" id="PF24758">
    <property type="entry name" value="LRR_At5g56370"/>
    <property type="match status" value="1"/>
</dbReference>
<comment type="caution">
    <text evidence="2">The sequence shown here is derived from an EMBL/GenBank/DDBJ whole genome shotgun (WGS) entry which is preliminary data.</text>
</comment>
<evidence type="ECO:0000313" key="3">
    <source>
        <dbReference type="Proteomes" id="UP001157418"/>
    </source>
</evidence>